<dbReference type="AlphaFoldDB" id="A0A552HDB0"/>
<comment type="caution">
    <text evidence="1">The sequence shown here is derived from an EMBL/GenBank/DDBJ whole genome shotgun (WGS) entry which is preliminary data.</text>
</comment>
<reference evidence="1 2" key="1">
    <citation type="submission" date="2019-01" db="EMBL/GenBank/DDBJ databases">
        <title>Coherence of Microcystis species and biogeography revealed through population genomics.</title>
        <authorList>
            <person name="Perez-Carrascal O.M."/>
            <person name="Terrat Y."/>
            <person name="Giani A."/>
            <person name="Fortin N."/>
            <person name="Tromas N."/>
            <person name="Shapiro B.J."/>
        </authorList>
    </citation>
    <scope>NUCLEOTIDE SEQUENCE [LARGE SCALE GENOMIC DNA]</scope>
    <source>
        <strain evidence="1">Mv_BB_P_19951000_S68D</strain>
    </source>
</reference>
<name>A0A552HDB0_MICVR</name>
<organism evidence="1 2">
    <name type="scientific">Microcystis viridis Mv_BB_P_19951000_S68D</name>
    <dbReference type="NCBI Taxonomy" id="2486270"/>
    <lineage>
        <taxon>Bacteria</taxon>
        <taxon>Bacillati</taxon>
        <taxon>Cyanobacteriota</taxon>
        <taxon>Cyanophyceae</taxon>
        <taxon>Oscillatoriophycideae</taxon>
        <taxon>Chroococcales</taxon>
        <taxon>Microcystaceae</taxon>
        <taxon>Microcystis</taxon>
    </lineage>
</organism>
<proteinExistence type="predicted"/>
<evidence type="ECO:0000313" key="2">
    <source>
        <dbReference type="Proteomes" id="UP000320674"/>
    </source>
</evidence>
<dbReference type="Proteomes" id="UP000320674">
    <property type="component" value="Unassembled WGS sequence"/>
</dbReference>
<sequence>MLGTCALIMCHLAGLVLLQSDFQSWDIIPTQVPKLTASINVHGAFPKIDRWSSRSQIRERTLQDRLRLPSKRHQLKVFQHWAKKILLRLRYSQVLSKQPIESKNTR</sequence>
<gene>
    <name evidence="1" type="ORF">EWV77_19060</name>
</gene>
<evidence type="ECO:0000313" key="1">
    <source>
        <dbReference type="EMBL" id="TRU69170.1"/>
    </source>
</evidence>
<dbReference type="EMBL" id="SFAZ01000271">
    <property type="protein sequence ID" value="TRU69170.1"/>
    <property type="molecule type" value="Genomic_DNA"/>
</dbReference>
<accession>A0A552HDB0</accession>
<protein>
    <submittedName>
        <fullName evidence="1">Uncharacterized protein</fullName>
    </submittedName>
</protein>